<evidence type="ECO:0000256" key="6">
    <source>
        <dbReference type="ARBA" id="ARBA00022927"/>
    </source>
</evidence>
<gene>
    <name evidence="8" type="ORF">KIPB_000021</name>
</gene>
<evidence type="ECO:0000313" key="9">
    <source>
        <dbReference type="Proteomes" id="UP000265618"/>
    </source>
</evidence>
<dbReference type="InterPro" id="IPR015943">
    <property type="entry name" value="WD40/YVTN_repeat-like_dom_sf"/>
</dbReference>
<evidence type="ECO:0000256" key="1">
    <source>
        <dbReference type="ARBA" id="ARBA00004259"/>
    </source>
</evidence>
<evidence type="ECO:0000313" key="8">
    <source>
        <dbReference type="EMBL" id="GIQ79378.1"/>
    </source>
</evidence>
<dbReference type="AlphaFoldDB" id="A0A9K3GE15"/>
<dbReference type="GO" id="GO:0015031">
    <property type="term" value="P:protein transport"/>
    <property type="evidence" value="ECO:0007669"/>
    <property type="project" value="UniProtKB-KW"/>
</dbReference>
<dbReference type="InterPro" id="IPR037363">
    <property type="entry name" value="Sec13/Seh1_fam"/>
</dbReference>
<keyword evidence="9" id="KW-1185">Reference proteome</keyword>
<dbReference type="GO" id="GO:0005198">
    <property type="term" value="F:structural molecule activity"/>
    <property type="evidence" value="ECO:0007669"/>
    <property type="project" value="InterPro"/>
</dbReference>
<proteinExistence type="inferred from homology"/>
<dbReference type="PANTHER" id="PTHR11024:SF3">
    <property type="entry name" value="NUCLEOPORIN SEH1"/>
    <property type="match status" value="1"/>
</dbReference>
<keyword evidence="6" id="KW-0653">Protein transport</keyword>
<evidence type="ECO:0000256" key="3">
    <source>
        <dbReference type="ARBA" id="ARBA00022448"/>
    </source>
</evidence>
<dbReference type="SUPFAM" id="SSF50978">
    <property type="entry name" value="WD40 repeat-like"/>
    <property type="match status" value="1"/>
</dbReference>
<dbReference type="GO" id="GO:0031080">
    <property type="term" value="C:nuclear pore outer ring"/>
    <property type="evidence" value="ECO:0007669"/>
    <property type="project" value="TreeGrafter"/>
</dbReference>
<dbReference type="OrthoDB" id="364224at2759"/>
<sequence>MDISQIALVSSISTEHSSSILDVEPDYYGQRIATASSDGSVRVFATGDGSPDLVCQLTHHKGPVYRVAFSHPSHDGGLLATAGEDNTVCILKETSPGTFSVLHSVTYGAVTCIAWLKVGPVARLAVACASGHVHVLSAVQDSPSGLAFEETCQWVADVRGCLSVDWEQSPLSPDFPRLVTSGLARQISVWKLLPEPTLVASMGPQTAAKQGVPFHSSPVHSVRWSPSLTASSSVIASASDDLLLVWRAGRDGLTWTAEKMRSVDETKGGIHRVAWSITGTMLAVTRAIGEAELIRIEFDGQ</sequence>
<keyword evidence="4" id="KW-0853">WD repeat</keyword>
<dbReference type="Gene3D" id="2.130.10.10">
    <property type="entry name" value="YVTN repeat-like/Quinoprotein amine dehydrogenase"/>
    <property type="match status" value="1"/>
</dbReference>
<dbReference type="PANTHER" id="PTHR11024">
    <property type="entry name" value="NUCLEAR PORE COMPLEX PROTEIN SEC13 / SEH1 FAMILY MEMBER"/>
    <property type="match status" value="1"/>
</dbReference>
<dbReference type="GO" id="GO:0034198">
    <property type="term" value="P:cellular response to amino acid starvation"/>
    <property type="evidence" value="ECO:0007669"/>
    <property type="project" value="TreeGrafter"/>
</dbReference>
<organism evidence="8 9">
    <name type="scientific">Kipferlia bialata</name>
    <dbReference type="NCBI Taxonomy" id="797122"/>
    <lineage>
        <taxon>Eukaryota</taxon>
        <taxon>Metamonada</taxon>
        <taxon>Carpediemonas-like organisms</taxon>
        <taxon>Kipferlia</taxon>
    </lineage>
</organism>
<dbReference type="InterPro" id="IPR036322">
    <property type="entry name" value="WD40_repeat_dom_sf"/>
</dbReference>
<evidence type="ECO:0000256" key="4">
    <source>
        <dbReference type="ARBA" id="ARBA00022574"/>
    </source>
</evidence>
<evidence type="ECO:0000256" key="2">
    <source>
        <dbReference type="ARBA" id="ARBA00010102"/>
    </source>
</evidence>
<dbReference type="Pfam" id="PF00400">
    <property type="entry name" value="WD40"/>
    <property type="match status" value="2"/>
</dbReference>
<dbReference type="GO" id="GO:0035859">
    <property type="term" value="C:Seh1-associated complex"/>
    <property type="evidence" value="ECO:0007669"/>
    <property type="project" value="TreeGrafter"/>
</dbReference>
<dbReference type="Proteomes" id="UP000265618">
    <property type="component" value="Unassembled WGS sequence"/>
</dbReference>
<evidence type="ECO:0000256" key="5">
    <source>
        <dbReference type="ARBA" id="ARBA00022737"/>
    </source>
</evidence>
<keyword evidence="3" id="KW-0813">Transport</keyword>
<dbReference type="InterPro" id="IPR001680">
    <property type="entry name" value="WD40_rpt"/>
</dbReference>
<protein>
    <submittedName>
        <fullName evidence="8">Uncharacterized protein</fullName>
    </submittedName>
</protein>
<comment type="subcellular location">
    <subcellularLocation>
        <location evidence="1">Nucleus envelope</location>
    </subcellularLocation>
</comment>
<name>A0A9K3GE15_9EUKA</name>
<keyword evidence="7" id="KW-0539">Nucleus</keyword>
<evidence type="ECO:0000256" key="7">
    <source>
        <dbReference type="ARBA" id="ARBA00023242"/>
    </source>
</evidence>
<dbReference type="GO" id="GO:1904263">
    <property type="term" value="P:positive regulation of TORC1 signaling"/>
    <property type="evidence" value="ECO:0007669"/>
    <property type="project" value="TreeGrafter"/>
</dbReference>
<comment type="similarity">
    <text evidence="2">Belongs to the WD repeat SEC13 family.</text>
</comment>
<comment type="caution">
    <text evidence="8">The sequence shown here is derived from an EMBL/GenBank/DDBJ whole genome shotgun (WGS) entry which is preliminary data.</text>
</comment>
<accession>A0A9K3GE15</accession>
<dbReference type="EMBL" id="BDIP01000001">
    <property type="protein sequence ID" value="GIQ79378.1"/>
    <property type="molecule type" value="Genomic_DNA"/>
</dbReference>
<keyword evidence="5" id="KW-0677">Repeat</keyword>
<dbReference type="SMART" id="SM00320">
    <property type="entry name" value="WD40"/>
    <property type="match status" value="4"/>
</dbReference>
<reference evidence="8 9" key="1">
    <citation type="journal article" date="2018" name="PLoS ONE">
        <title>The draft genome of Kipferlia bialata reveals reductive genome evolution in fornicate parasites.</title>
        <authorList>
            <person name="Tanifuji G."/>
            <person name="Takabayashi S."/>
            <person name="Kume K."/>
            <person name="Takagi M."/>
            <person name="Nakayama T."/>
            <person name="Kamikawa R."/>
            <person name="Inagaki Y."/>
            <person name="Hashimoto T."/>
        </authorList>
    </citation>
    <scope>NUCLEOTIDE SEQUENCE [LARGE SCALE GENOMIC DNA]</scope>
    <source>
        <strain evidence="8">NY0173</strain>
    </source>
</reference>